<accession>A0A8J7P2V0</accession>
<dbReference type="Gene3D" id="1.20.5.190">
    <property type="match status" value="25"/>
</dbReference>
<dbReference type="GO" id="GO:0000922">
    <property type="term" value="C:spindle pole"/>
    <property type="evidence" value="ECO:0007669"/>
    <property type="project" value="TreeGrafter"/>
</dbReference>
<feature type="non-terminal residue" evidence="14">
    <location>
        <position position="2995"/>
    </location>
</feature>
<dbReference type="SUPFAM" id="SSF48371">
    <property type="entry name" value="ARM repeat"/>
    <property type="match status" value="1"/>
</dbReference>
<evidence type="ECO:0000256" key="10">
    <source>
        <dbReference type="ARBA" id="ARBA00023242"/>
    </source>
</evidence>
<feature type="region of interest" description="Disordered" evidence="12">
    <location>
        <begin position="225"/>
        <end position="249"/>
    </location>
</feature>
<keyword evidence="11" id="KW-0131">Cell cycle</keyword>
<keyword evidence="15" id="KW-1185">Reference proteome</keyword>
<dbReference type="InterPro" id="IPR016024">
    <property type="entry name" value="ARM-type_fold"/>
</dbReference>
<evidence type="ECO:0000256" key="6">
    <source>
        <dbReference type="ARBA" id="ARBA00022737"/>
    </source>
</evidence>
<dbReference type="PANTHER" id="PTHR22706">
    <property type="entry name" value="ASSEMBLY FACTOR FOR SPINDLE MICROTUBULES"/>
    <property type="match status" value="1"/>
</dbReference>
<dbReference type="GO" id="GO:0005737">
    <property type="term" value="C:cytoplasm"/>
    <property type="evidence" value="ECO:0007669"/>
    <property type="project" value="UniProtKB-SubCell"/>
</dbReference>
<feature type="compositionally biased region" description="Low complexity" evidence="12">
    <location>
        <begin position="458"/>
        <end position="473"/>
    </location>
</feature>
<name>A0A8J7P2V0_ATRSP</name>
<dbReference type="InterPro" id="IPR027417">
    <property type="entry name" value="P-loop_NTPase"/>
</dbReference>
<dbReference type="GO" id="GO:0005516">
    <property type="term" value="F:calmodulin binding"/>
    <property type="evidence" value="ECO:0007669"/>
    <property type="project" value="UniProtKB-KW"/>
</dbReference>
<evidence type="ECO:0000256" key="3">
    <source>
        <dbReference type="ARBA" id="ARBA00022490"/>
    </source>
</evidence>
<dbReference type="Pfam" id="PF15780">
    <property type="entry name" value="ASH"/>
    <property type="match status" value="1"/>
</dbReference>
<evidence type="ECO:0000313" key="15">
    <source>
        <dbReference type="Proteomes" id="UP000736164"/>
    </source>
</evidence>
<dbReference type="InterPro" id="IPR000048">
    <property type="entry name" value="IQ_motif_EF-hand-BS"/>
</dbReference>
<dbReference type="SUPFAM" id="SSF52540">
    <property type="entry name" value="P-loop containing nucleoside triphosphate hydrolases"/>
    <property type="match status" value="13"/>
</dbReference>
<feature type="domain" description="Calponin-homology (CH)" evidence="13">
    <location>
        <begin position="836"/>
        <end position="972"/>
    </location>
</feature>
<reference evidence="14" key="1">
    <citation type="journal article" date="2021" name="Cell">
        <title>Tracing the genetic footprints of vertebrate landing in non-teleost ray-finned fishes.</title>
        <authorList>
            <person name="Bi X."/>
            <person name="Wang K."/>
            <person name="Yang L."/>
            <person name="Pan H."/>
            <person name="Jiang H."/>
            <person name="Wei Q."/>
            <person name="Fang M."/>
            <person name="Yu H."/>
            <person name="Zhu C."/>
            <person name="Cai Y."/>
            <person name="He Y."/>
            <person name="Gan X."/>
            <person name="Zeng H."/>
            <person name="Yu D."/>
            <person name="Zhu Y."/>
            <person name="Jiang H."/>
            <person name="Qiu Q."/>
            <person name="Yang H."/>
            <person name="Zhang Y.E."/>
            <person name="Wang W."/>
            <person name="Zhu M."/>
            <person name="He S."/>
            <person name="Zhang G."/>
        </authorList>
    </citation>
    <scope>NUCLEOTIDE SEQUENCE</scope>
    <source>
        <strain evidence="14">Allg_001</strain>
    </source>
</reference>
<evidence type="ECO:0000256" key="12">
    <source>
        <dbReference type="SAM" id="MobiDB-lite"/>
    </source>
</evidence>
<evidence type="ECO:0000256" key="2">
    <source>
        <dbReference type="ARBA" id="ARBA00004496"/>
    </source>
</evidence>
<dbReference type="InterPro" id="IPR036872">
    <property type="entry name" value="CH_dom_sf"/>
</dbReference>
<keyword evidence="10" id="KW-0539">Nucleus</keyword>
<dbReference type="FunFam" id="2.60.40.10:FF:001429">
    <property type="entry name" value="Abnormal spindle-like microcephaly-associated protein homolog"/>
    <property type="match status" value="1"/>
</dbReference>
<keyword evidence="4" id="KW-0597">Phosphoprotein</keyword>
<dbReference type="FunFam" id="1.20.5.190:FF:000008">
    <property type="entry name" value="Abnormal spindle-like microcephaly-associated protein homolog"/>
    <property type="match status" value="6"/>
</dbReference>
<dbReference type="GO" id="GO:0007051">
    <property type="term" value="P:spindle organization"/>
    <property type="evidence" value="ECO:0007669"/>
    <property type="project" value="TreeGrafter"/>
</dbReference>
<feature type="domain" description="Calponin-homology (CH)" evidence="13">
    <location>
        <begin position="1023"/>
        <end position="1172"/>
    </location>
</feature>
<keyword evidence="5" id="KW-0132">Cell division</keyword>
<keyword evidence="7" id="KW-0498">Mitosis</keyword>
<comment type="caution">
    <text evidence="14">The sequence shown here is derived from an EMBL/GenBank/DDBJ whole genome shotgun (WGS) entry which is preliminary data.</text>
</comment>
<dbReference type="PROSITE" id="PS50096">
    <property type="entry name" value="IQ"/>
    <property type="match status" value="32"/>
</dbReference>
<evidence type="ECO:0000259" key="13">
    <source>
        <dbReference type="PROSITE" id="PS50021"/>
    </source>
</evidence>
<dbReference type="FunFam" id="1.20.5.190:FF:000009">
    <property type="entry name" value="Abnormal spindle-like microcephaly-associated protein homolog"/>
    <property type="match status" value="1"/>
</dbReference>
<dbReference type="CDD" id="cd23767">
    <property type="entry name" value="IQCD"/>
    <property type="match status" value="1"/>
</dbReference>
<dbReference type="CDD" id="cd21223">
    <property type="entry name" value="CH_ASPM_rpt1"/>
    <property type="match status" value="1"/>
</dbReference>
<evidence type="ECO:0000256" key="7">
    <source>
        <dbReference type="ARBA" id="ARBA00022776"/>
    </source>
</evidence>
<dbReference type="GO" id="GO:0051301">
    <property type="term" value="P:cell division"/>
    <property type="evidence" value="ECO:0007669"/>
    <property type="project" value="UniProtKB-KW"/>
</dbReference>
<dbReference type="PANTHER" id="PTHR22706:SF1">
    <property type="entry name" value="ASSEMBLY FACTOR FOR SPINDLE MICROTUBULES"/>
    <property type="match status" value="1"/>
</dbReference>
<dbReference type="SMART" id="SM00033">
    <property type="entry name" value="CH"/>
    <property type="match status" value="2"/>
</dbReference>
<evidence type="ECO:0000313" key="14">
    <source>
        <dbReference type="EMBL" id="MBN3324494.1"/>
    </source>
</evidence>
<dbReference type="InterPro" id="IPR031549">
    <property type="entry name" value="ASH"/>
</dbReference>
<dbReference type="InterPro" id="IPR051185">
    <property type="entry name" value="ASPM"/>
</dbReference>
<dbReference type="GO" id="GO:0000278">
    <property type="term" value="P:mitotic cell cycle"/>
    <property type="evidence" value="ECO:0007669"/>
    <property type="project" value="TreeGrafter"/>
</dbReference>
<dbReference type="GO" id="GO:0051295">
    <property type="term" value="P:establishment of meiotic spindle localization"/>
    <property type="evidence" value="ECO:0007669"/>
    <property type="project" value="TreeGrafter"/>
</dbReference>
<feature type="compositionally biased region" description="Basic and acidic residues" evidence="12">
    <location>
        <begin position="411"/>
        <end position="423"/>
    </location>
</feature>
<feature type="region of interest" description="Disordered" evidence="12">
    <location>
        <begin position="440"/>
        <end position="473"/>
    </location>
</feature>
<dbReference type="Pfam" id="PF00307">
    <property type="entry name" value="CH"/>
    <property type="match status" value="1"/>
</dbReference>
<dbReference type="PROSITE" id="PS50021">
    <property type="entry name" value="CH"/>
    <property type="match status" value="2"/>
</dbReference>
<dbReference type="InterPro" id="IPR013783">
    <property type="entry name" value="Ig-like_fold"/>
</dbReference>
<feature type="region of interest" description="Disordered" evidence="12">
    <location>
        <begin position="394"/>
        <end position="423"/>
    </location>
</feature>
<feature type="compositionally biased region" description="Basic and acidic residues" evidence="12">
    <location>
        <begin position="444"/>
        <end position="456"/>
    </location>
</feature>
<dbReference type="Pfam" id="PF00612">
    <property type="entry name" value="IQ"/>
    <property type="match status" value="30"/>
</dbReference>
<protein>
    <submittedName>
        <fullName evidence="14">ASPM protein</fullName>
    </submittedName>
</protein>
<dbReference type="FunFam" id="1.10.418.10:FF:000051">
    <property type="entry name" value="Abnormal spindle-like microcephaly-associated protein homolog"/>
    <property type="match status" value="1"/>
</dbReference>
<feature type="region of interest" description="Disordered" evidence="12">
    <location>
        <begin position="159"/>
        <end position="190"/>
    </location>
</feature>
<feature type="compositionally biased region" description="Basic and acidic residues" evidence="12">
    <location>
        <begin position="235"/>
        <end position="249"/>
    </location>
</feature>
<keyword evidence="3" id="KW-0963">Cytoplasm</keyword>
<keyword evidence="8" id="KW-0112">Calmodulin-binding</keyword>
<evidence type="ECO:0000256" key="9">
    <source>
        <dbReference type="ARBA" id="ARBA00023054"/>
    </source>
</evidence>
<organism evidence="14 15">
    <name type="scientific">Atractosteus spatula</name>
    <name type="common">Alligator gar</name>
    <name type="synonym">Lepisosteus spatula</name>
    <dbReference type="NCBI Taxonomy" id="7917"/>
    <lineage>
        <taxon>Eukaryota</taxon>
        <taxon>Metazoa</taxon>
        <taxon>Chordata</taxon>
        <taxon>Craniata</taxon>
        <taxon>Vertebrata</taxon>
        <taxon>Euteleostomi</taxon>
        <taxon>Actinopterygii</taxon>
        <taxon>Neopterygii</taxon>
        <taxon>Holostei</taxon>
        <taxon>Semionotiformes</taxon>
        <taxon>Lepisosteidae</taxon>
        <taxon>Atractosteus</taxon>
    </lineage>
</organism>
<dbReference type="SUPFAM" id="SSF47576">
    <property type="entry name" value="Calponin-homology domain, CH-domain"/>
    <property type="match status" value="1"/>
</dbReference>
<dbReference type="InterPro" id="IPR001715">
    <property type="entry name" value="CH_dom"/>
</dbReference>
<proteinExistence type="predicted"/>
<feature type="non-terminal residue" evidence="14">
    <location>
        <position position="1"/>
    </location>
</feature>
<evidence type="ECO:0000256" key="1">
    <source>
        <dbReference type="ARBA" id="ARBA00004123"/>
    </source>
</evidence>
<dbReference type="GO" id="GO:0005634">
    <property type="term" value="C:nucleus"/>
    <property type="evidence" value="ECO:0007669"/>
    <property type="project" value="UniProtKB-SubCell"/>
</dbReference>
<keyword evidence="9" id="KW-0175">Coiled coil</keyword>
<gene>
    <name evidence="14" type="primary">Aspm</name>
    <name evidence="14" type="ORF">GTO95_0011834</name>
</gene>
<keyword evidence="6" id="KW-0677">Repeat</keyword>
<evidence type="ECO:0000256" key="4">
    <source>
        <dbReference type="ARBA" id="ARBA00022553"/>
    </source>
</evidence>
<dbReference type="CDD" id="cd21224">
    <property type="entry name" value="CH_ASPM_rpt2"/>
    <property type="match status" value="1"/>
</dbReference>
<dbReference type="EMBL" id="JAAWVO010070815">
    <property type="protein sequence ID" value="MBN3324494.1"/>
    <property type="molecule type" value="Genomic_DNA"/>
</dbReference>
<dbReference type="Gene3D" id="2.60.40.10">
    <property type="entry name" value="Immunoglobulins"/>
    <property type="match status" value="1"/>
</dbReference>
<evidence type="ECO:0000256" key="8">
    <source>
        <dbReference type="ARBA" id="ARBA00022860"/>
    </source>
</evidence>
<sequence length="2995" mass="348056">MSGFVKKGVLLDFSPTCSVHNEINPGKGAAVTNFSSGDANKENKSGSYPVLSLVQFSRAPFVSFETVKLGSSKGAVLVVENPNQDVAEVKIDKFPSAKGFSVDHRHFILKPEESTSLSITWTPVEEGGVRELITFIANGIVKHQAILLGRAEASKKKRKSLWDSIKTKRPSECPVPAKGRKTDSSLKKSANKTFHVSRKVQYVKEKGRSPLSSYSLSEKESYYTPGSLQKSKTRSALDKSKSNDSFLDDKSVPIPRPTFLVSDFDHVESSDHIETRTFECSSVVPSTSDARVVSVLNRTHSPVYTPDRVVNPLTPRINSRHAPDSFLREDAPDGGLKFSPVTPILSVQDALAIIQSDVTHGCEEGDVLPAMCSSFDFSDSLDLLTDTEGFLSSSETAPSAIQPTLPVLLDSPDHQSKKRKSDEFSKDNLCETFQVKRSRSFRPATEKNKSVQERRPSSRTSQTTRHSHSTVSTKSLNVAQSQLIFSKPVKKAKILNIKPNATVHCANCTAIKELPLNSEISSTPVSCFLPGLVLNSLHYCETLDCCEVHTCYNVGLKCTLRSSVKTSLKTTKSVAGVAQSQLTFIKPVQTAIPRHPLPFAAKNMFYDERWIEKQERGFTWWVNYVLTPDDFKVNTEVSKVSAMSLVMGVENQHKVSVPKAPTKEEMSFKAYTARCRLNRLRRAACRLFTSESMVKAIQRLELEIEAKRLLVRKDRHLWKDIGERQKVLNWLLSYNPLWLRIGLEVIYGELISLESNSDVMGLAMFILNRLLWNPDIGAEYRHPKVPHLYRDVGHEEALSRFTLKKLLLLVCFLDKAKESRIIEHDPCLFCMDAEFKSSKDLLLAFSRDFLSGEGILSRHLGFLGLPVSHVQTPLDEFSFAVKKLSVDLRCGIRLVRVMELFTQDWSLSRKLRVPAISRLQKIHNVDVALQVLKARGVDLNDEHGATIDSRDIVDGHREKTLTLLWTIIFAFQVDILLDETQLEEEIGFLKRAWRTRQKLAALQSNHGLVEKTKNESNNSLKGSRKMNLLMDWVNAVCIFYDAKVENFTVSFSDGRVLCYLIHHYHPCYLPLSAVSKSTTQTVECGQRGTVGLNSSTSDSESSFDVWPESQNGTSTSMLFKELLEKERKNFQLVNTAVSSLGGVPAMIDPADMSNTIPNEKVCLLLNSTLPFLGFSELYRYFEFIDLIFVLFLREPKYYYVVLFQVVVCYLSFLCARLLDLRKETRAARVIQEAWRKFRLQMELKLYEAKNKAALKIQSAVLRFLQRRRNERKNMAALLIQTSWRGYIARQKVREMKREQLHILQNSAAATLQAHWRRYSAVKKFQRFKCCTIVIQAYARMKRAFVAYQNVLSAAKTIQKHWKARQLERAERQKYLTLRRSVVIIQRGFRRWKARALKKMNSAAAVIQAAFRSWQKRKAERRNRAAVKIQSWYRMCKYQKRYFDIQQKMIKIQAWYRVIQSFYRGMKARWHVKEIKAAIVIQSFWRMKSERRTFLNAKQSAVILQSCLRRWNAWKRYQKMKRSAIVIQNRYRAYVSGRKVQAEYNRIRSAVISLQSAYRKWQDRRKAQMHRSVVKIQAWYRGYSARKKFRMVKEATIKIQSYIKMVQATLQIQMLYRANKLCHLERTEYQRKRDACICLQAAVRGHLQRKRLDAWRKSATKIQSFFRMYKTRSLYLKMCSATVIIQKRFRVYRERVRCRHQFLEFKAATICLQAAYRGYSLRKMIKYQNKSATIIQTAVRAHIHRRRFVEMRQASAVIQRWFRACKERQKIRETYLNMQRAALTLQAAYRGHRVRKQMLKHHQAATVIQAAFRMFVIRKDFLRLKQAAVPVQKRFRAKIAGQNQKQKYQNLRQSVVRLQALWRGQTVRKQMRKWHDAAVAIQSLYRTHVAQSMYRSKKRAALVLQRQYRAYCLGKKQHYQNIEVKKYRAKKNAAVVIQSAFRGFKSRRQVMEMHKAATVIQRTFKTYCERRRFLSLKAASVVIQQKYRATVAAKTDRKVYLMHRCAIVALQSAYRGMKDRRTIRKMHQAATVIQAVFRMHRARIPFQAMKLAATLIQKYYRAYVNGKNERQAFIKLRNSAVLIQAAYRGMKERRQQLVKDMHKAASIIQSSFKAYRERKRYLSVKSSVLAVQQRYRATVAAKRQKEHYSSLRHATLTIQAAYRGFRTRKEIRQKHLAATVIQATFRSHRETVKFQAMKMSSLIIQKHYKAYIQGRKDRVKYLKLRLAVVTIQAMFRGKRVRQNVAEMQKAASTIQASFRMYRQRMAFKRMRWAASVLQQRFRAHRVRNSEMLRYQSIWKAVVCIQAAFRAQRARKLVKQVRAARKIQSVLKMFLKRRHFLKQKAASVVIQSVYRSYRARVSYTAMRVSAVVIQRWYRSCRDALKQQAKYHAMKQAALTLQVTSGSPAAAYTSIAFYRGFVQRLVFLQYKTSATKIQRYYRARILQKTERAKFLELKKSAIALQAVIRGYLARQLAMKMRAARTIQAWYKGVLVRRDLLATKKAVATVHRCIQTRQIRNRYLKICQSVHIIQKRWRETLYARKEHHNFLKMKSSSIKIQAVWKGYCTRKKLLRVQHFFFKLKQYLLLQGYKVKMEPQMKRASITLQAFCRGWLVRKRIAEEKEVKRRLRFSAAVYHHHCAMKIQRRLRAYLALKSAKQQMHSVISLQRWIRSKLQRKRYLEEREKIIKVQRAVRAWLHRRNEAATVIQQAVKRFVFKRRQQRAQRGIIKFQALWRGFRSRKKSDTSEIVAMRCRFESVNQGVREEDKLWNKTTIAIDYLLKYKHFSYILAALKHLETATRLSSKCCEHLVNSGATLTIFTLIRSCNRSVPCMEVITYAVQVLLNLSKYDKTTDAVYDVDHSIDTLLDLLQIYRDKAGDKVADKGGSIFAKTCFLLVILLQNTQRAVEVRNLPKAVDRICSIYRLTARKHKMDAARTLTRQKMNVSLNGSFFSQTTPHKTKAIPRIAPDWVLRKDNMKEVVDPLQAIQMLADALAVVP</sequence>
<dbReference type="Proteomes" id="UP000736164">
    <property type="component" value="Unassembled WGS sequence"/>
</dbReference>
<dbReference type="Gene3D" id="1.10.418.10">
    <property type="entry name" value="Calponin-like domain"/>
    <property type="match status" value="2"/>
</dbReference>
<comment type="subcellular location">
    <subcellularLocation>
        <location evidence="2">Cytoplasm</location>
    </subcellularLocation>
    <subcellularLocation>
        <location evidence="1">Nucleus</location>
    </subcellularLocation>
</comment>
<dbReference type="SMART" id="SM00015">
    <property type="entry name" value="IQ"/>
    <property type="match status" value="53"/>
</dbReference>
<evidence type="ECO:0000256" key="11">
    <source>
        <dbReference type="ARBA" id="ARBA00023306"/>
    </source>
</evidence>
<evidence type="ECO:0000256" key="5">
    <source>
        <dbReference type="ARBA" id="ARBA00022618"/>
    </source>
</evidence>